<accession>A0ABT2I0S0</accession>
<reference evidence="2" key="1">
    <citation type="submission" date="2022-09" db="EMBL/GenBank/DDBJ databases">
        <title>Novosphingobium sp. Nov., a polycyclic aromatic hydrocarbon-degrading bacterium isolated form mangrove sediments in HongKong.</title>
        <authorList>
            <person name="Hu Z."/>
        </authorList>
    </citation>
    <scope>NUCLEOTIDE SEQUENCE</scope>
    <source>
        <strain evidence="2">HK4-1</strain>
    </source>
</reference>
<protein>
    <submittedName>
        <fullName evidence="2">Glycosyltransferase</fullName>
        <ecNumber evidence="2">2.4.-.-</ecNumber>
    </submittedName>
</protein>
<keyword evidence="2" id="KW-0808">Transferase</keyword>
<dbReference type="EC" id="2.4.-.-" evidence="2"/>
<feature type="domain" description="Glycosyltransferase 2-like" evidence="1">
    <location>
        <begin position="90"/>
        <end position="194"/>
    </location>
</feature>
<proteinExistence type="predicted"/>
<dbReference type="PANTHER" id="PTHR43685">
    <property type="entry name" value="GLYCOSYLTRANSFERASE"/>
    <property type="match status" value="1"/>
</dbReference>
<comment type="caution">
    <text evidence="2">The sequence shown here is derived from an EMBL/GenBank/DDBJ whole genome shotgun (WGS) entry which is preliminary data.</text>
</comment>
<keyword evidence="3" id="KW-1185">Reference proteome</keyword>
<dbReference type="GO" id="GO:0016757">
    <property type="term" value="F:glycosyltransferase activity"/>
    <property type="evidence" value="ECO:0007669"/>
    <property type="project" value="UniProtKB-KW"/>
</dbReference>
<dbReference type="RefSeq" id="WP_260043526.1">
    <property type="nucleotide sequence ID" value="NZ_JANZXA010000001.1"/>
</dbReference>
<dbReference type="InterPro" id="IPR029044">
    <property type="entry name" value="Nucleotide-diphossugar_trans"/>
</dbReference>
<dbReference type="Proteomes" id="UP001165583">
    <property type="component" value="Unassembled WGS sequence"/>
</dbReference>
<gene>
    <name evidence="2" type="ORF">NZK81_02415</name>
</gene>
<sequence length="390" mass="43165">MKLSVLDLSFDALPEHLDRPEGYDGAFVLLRLDGRPCGQAIIWYDQYDPEAPLARQLARAANSSFWECWTTRQIGMTPAEPAPSQIPSASVAVCTRERPDDLKRCLDGLLAMTGQPSILVVDNAPKTDATRQLVAQYPSVRYVVEPKPGLDHARNTALDQAEGEIIAFTDDDAVPDPDWFSCLLRNFDDPLVMAAAGLTMALELESDAQVAFQRLGGFGRGFQRVIYDAVVVDPFDSWKAGAGVNFAVRRAATDAVGRFDPALGAGTAAHAGDETDFFRRLLAAGYKIAYDPQALNWHRHRRSMEELEQQIYAYECGSFAILTKALLFERNPRAVMRLVRWLRQQIPALVRERRRAADNGLPFSIPVAQARGASAGPAGYFRARRQARQA</sequence>
<evidence type="ECO:0000313" key="3">
    <source>
        <dbReference type="Proteomes" id="UP001165583"/>
    </source>
</evidence>
<dbReference type="Pfam" id="PF00535">
    <property type="entry name" value="Glycos_transf_2"/>
    <property type="match status" value="1"/>
</dbReference>
<dbReference type="InterPro" id="IPR050834">
    <property type="entry name" value="Glycosyltransf_2"/>
</dbReference>
<organism evidence="2 3">
    <name type="scientific">Novosphingobium mangrovi</name>
    <name type="common">ex Huang et al. 2023</name>
    <dbReference type="NCBI Taxonomy" id="2976432"/>
    <lineage>
        <taxon>Bacteria</taxon>
        <taxon>Pseudomonadati</taxon>
        <taxon>Pseudomonadota</taxon>
        <taxon>Alphaproteobacteria</taxon>
        <taxon>Sphingomonadales</taxon>
        <taxon>Sphingomonadaceae</taxon>
        <taxon>Novosphingobium</taxon>
    </lineage>
</organism>
<dbReference type="Gene3D" id="3.90.550.10">
    <property type="entry name" value="Spore Coat Polysaccharide Biosynthesis Protein SpsA, Chain A"/>
    <property type="match status" value="1"/>
</dbReference>
<evidence type="ECO:0000259" key="1">
    <source>
        <dbReference type="Pfam" id="PF00535"/>
    </source>
</evidence>
<keyword evidence="2" id="KW-0328">Glycosyltransferase</keyword>
<dbReference type="PANTHER" id="PTHR43685:SF2">
    <property type="entry name" value="GLYCOSYLTRANSFERASE 2-LIKE DOMAIN-CONTAINING PROTEIN"/>
    <property type="match status" value="1"/>
</dbReference>
<dbReference type="EMBL" id="JANZXA010000001">
    <property type="protein sequence ID" value="MCT2398394.1"/>
    <property type="molecule type" value="Genomic_DNA"/>
</dbReference>
<evidence type="ECO:0000313" key="2">
    <source>
        <dbReference type="EMBL" id="MCT2398394.1"/>
    </source>
</evidence>
<name>A0ABT2I0S0_9SPHN</name>
<dbReference type="InterPro" id="IPR001173">
    <property type="entry name" value="Glyco_trans_2-like"/>
</dbReference>
<dbReference type="SUPFAM" id="SSF53448">
    <property type="entry name" value="Nucleotide-diphospho-sugar transferases"/>
    <property type="match status" value="1"/>
</dbReference>